<keyword evidence="5" id="KW-1185">Reference proteome</keyword>
<protein>
    <submittedName>
        <fullName evidence="4">Uncharacterized protein</fullName>
    </submittedName>
</protein>
<dbReference type="GO" id="GO:0016020">
    <property type="term" value="C:membrane"/>
    <property type="evidence" value="ECO:0007669"/>
    <property type="project" value="InterPro"/>
</dbReference>
<feature type="compositionally biased region" description="Pro residues" evidence="1">
    <location>
        <begin position="245"/>
        <end position="257"/>
    </location>
</feature>
<gene>
    <name evidence="4" type="ORF">B0T10DRAFT_466176</name>
</gene>
<feature type="transmembrane region" description="Helical" evidence="2">
    <location>
        <begin position="121"/>
        <end position="142"/>
    </location>
</feature>
<evidence type="ECO:0000313" key="4">
    <source>
        <dbReference type="EMBL" id="KAH6873644.1"/>
    </source>
</evidence>
<dbReference type="EMBL" id="JAGPYM010000045">
    <property type="protein sequence ID" value="KAH6873644.1"/>
    <property type="molecule type" value="Genomic_DNA"/>
</dbReference>
<dbReference type="AlphaFoldDB" id="A0A9P9AKY7"/>
<feature type="transmembrane region" description="Helical" evidence="2">
    <location>
        <begin position="203"/>
        <end position="223"/>
    </location>
</feature>
<evidence type="ECO:0000313" key="5">
    <source>
        <dbReference type="Proteomes" id="UP000777438"/>
    </source>
</evidence>
<keyword evidence="2" id="KW-0472">Membrane</keyword>
<feature type="region of interest" description="Disordered" evidence="1">
    <location>
        <begin position="229"/>
        <end position="260"/>
    </location>
</feature>
<keyword evidence="3" id="KW-0732">Signal</keyword>
<comment type="caution">
    <text evidence="4">The sequence shown here is derived from an EMBL/GenBank/DDBJ whole genome shotgun (WGS) entry which is preliminary data.</text>
</comment>
<feature type="compositionally biased region" description="Polar residues" evidence="1">
    <location>
        <begin position="229"/>
        <end position="238"/>
    </location>
</feature>
<keyword evidence="2" id="KW-1133">Transmembrane helix</keyword>
<dbReference type="Proteomes" id="UP000777438">
    <property type="component" value="Unassembled WGS sequence"/>
</dbReference>
<proteinExistence type="predicted"/>
<feature type="signal peptide" evidence="3">
    <location>
        <begin position="1"/>
        <end position="18"/>
    </location>
</feature>
<sequence>MLSVFPVASLGFYTLSLTGCVSNSPGLPNVFLVAMNSSSVAELRVGYFGNALTAPIRRLYTGVCLHRNGSQTCVATPYSVSPQSLKSTLSVRLSQNDINSELSTAIFSTALQLQRSICFCLQTFAGVLFISSLLLFLTRIYIHMSKWKRQQWRLIEQKWPEKVLISSVAISLINAASITQTGNALQFATGKLGNTSLSIRAGYTLQVLEWLGFAFSATFYAVVTKRSTRQSGNGLSSSEKLDSFPPAPPPRPPPPGGKVPRLRLRLRLRLHLQLHLDDPAPYVTAHDSQQSRVKLPSQISKPITIRTSGNTLDHFVNQSEPPDKITSIISRILSNIKTIGRDEYDALPYIASDKPFVGEDMAWGCGSDSNVNPLTFLDADAAKGIQNSKETFSYSNCLMRGKNRKKGKICCGCANMDLSYGYSDTYSHV</sequence>
<dbReference type="Pfam" id="PF12351">
    <property type="entry name" value="Fig1"/>
    <property type="match status" value="1"/>
</dbReference>
<feature type="transmembrane region" description="Helical" evidence="2">
    <location>
        <begin position="163"/>
        <end position="183"/>
    </location>
</feature>
<keyword evidence="2" id="KW-0812">Transmembrane</keyword>
<evidence type="ECO:0000256" key="3">
    <source>
        <dbReference type="SAM" id="SignalP"/>
    </source>
</evidence>
<dbReference type="OrthoDB" id="3524679at2759"/>
<reference evidence="4 5" key="1">
    <citation type="journal article" date="2021" name="Nat. Commun.">
        <title>Genetic determinants of endophytism in the Arabidopsis root mycobiome.</title>
        <authorList>
            <person name="Mesny F."/>
            <person name="Miyauchi S."/>
            <person name="Thiergart T."/>
            <person name="Pickel B."/>
            <person name="Atanasova L."/>
            <person name="Karlsson M."/>
            <person name="Huettel B."/>
            <person name="Barry K.W."/>
            <person name="Haridas S."/>
            <person name="Chen C."/>
            <person name="Bauer D."/>
            <person name="Andreopoulos W."/>
            <person name="Pangilinan J."/>
            <person name="LaButti K."/>
            <person name="Riley R."/>
            <person name="Lipzen A."/>
            <person name="Clum A."/>
            <person name="Drula E."/>
            <person name="Henrissat B."/>
            <person name="Kohler A."/>
            <person name="Grigoriev I.V."/>
            <person name="Martin F.M."/>
            <person name="Hacquard S."/>
        </authorList>
    </citation>
    <scope>NUCLEOTIDE SEQUENCE [LARGE SCALE GENOMIC DNA]</scope>
    <source>
        <strain evidence="4 5">MPI-CAGE-CH-0241</strain>
    </source>
</reference>
<evidence type="ECO:0000256" key="2">
    <source>
        <dbReference type="SAM" id="Phobius"/>
    </source>
</evidence>
<evidence type="ECO:0000256" key="1">
    <source>
        <dbReference type="SAM" id="MobiDB-lite"/>
    </source>
</evidence>
<name>A0A9P9AKY7_9HYPO</name>
<feature type="chain" id="PRO_5040301354" evidence="3">
    <location>
        <begin position="19"/>
        <end position="429"/>
    </location>
</feature>
<organism evidence="4 5">
    <name type="scientific">Thelonectria olida</name>
    <dbReference type="NCBI Taxonomy" id="1576542"/>
    <lineage>
        <taxon>Eukaryota</taxon>
        <taxon>Fungi</taxon>
        <taxon>Dikarya</taxon>
        <taxon>Ascomycota</taxon>
        <taxon>Pezizomycotina</taxon>
        <taxon>Sordariomycetes</taxon>
        <taxon>Hypocreomycetidae</taxon>
        <taxon>Hypocreales</taxon>
        <taxon>Nectriaceae</taxon>
        <taxon>Thelonectria</taxon>
    </lineage>
</organism>
<dbReference type="InterPro" id="IPR033481">
    <property type="entry name" value="Dni1/Fig1"/>
</dbReference>
<accession>A0A9P9AKY7</accession>